<evidence type="ECO:0000313" key="1">
    <source>
        <dbReference type="EMBL" id="DAD92209.1"/>
    </source>
</evidence>
<reference evidence="1" key="1">
    <citation type="journal article" date="2021" name="Proc. Natl. Acad. Sci. U.S.A.">
        <title>A Catalog of Tens of Thousands of Viruses from Human Metagenomes Reveals Hidden Associations with Chronic Diseases.</title>
        <authorList>
            <person name="Tisza M.J."/>
            <person name="Buck C.B."/>
        </authorList>
    </citation>
    <scope>NUCLEOTIDE SEQUENCE</scope>
    <source>
        <strain evidence="1">Ctnot10</strain>
    </source>
</reference>
<proteinExistence type="predicted"/>
<organism evidence="1">
    <name type="scientific">Siphoviridae sp. ctnot10</name>
    <dbReference type="NCBI Taxonomy" id="2826458"/>
    <lineage>
        <taxon>Viruses</taxon>
        <taxon>Duplodnaviria</taxon>
        <taxon>Heunggongvirae</taxon>
        <taxon>Uroviricota</taxon>
        <taxon>Caudoviricetes</taxon>
    </lineage>
</organism>
<sequence>MSYSISYSLLLNTLETHCFQTISKLCTIVL</sequence>
<name>A0A8S5NC62_9CAUD</name>
<dbReference type="EMBL" id="BK015130">
    <property type="protein sequence ID" value="DAD92209.1"/>
    <property type="molecule type" value="Genomic_DNA"/>
</dbReference>
<protein>
    <submittedName>
        <fullName evidence="1">Uncharacterized protein</fullName>
    </submittedName>
</protein>
<accession>A0A8S5NC62</accession>